<dbReference type="Proteomes" id="UP000032568">
    <property type="component" value="Chromosome pTact"/>
</dbReference>
<gene>
    <name evidence="1" type="ORF">SG35_028815</name>
</gene>
<protein>
    <submittedName>
        <fullName evidence="1">Uncharacterized protein</fullName>
    </submittedName>
</protein>
<organism evidence="1 2">
    <name type="scientific">Thalassomonas actiniarum</name>
    <dbReference type="NCBI Taxonomy" id="485447"/>
    <lineage>
        <taxon>Bacteria</taxon>
        <taxon>Pseudomonadati</taxon>
        <taxon>Pseudomonadota</taxon>
        <taxon>Gammaproteobacteria</taxon>
        <taxon>Alteromonadales</taxon>
        <taxon>Colwelliaceae</taxon>
        <taxon>Thalassomonas</taxon>
    </lineage>
</organism>
<dbReference type="KEGG" id="tact:SG35_028815"/>
<dbReference type="AlphaFoldDB" id="A0AAE9YZD6"/>
<reference evidence="1 2" key="2">
    <citation type="journal article" date="2022" name="Mar. Drugs">
        <title>Bioassay-Guided Fractionation Leads to the Detection of Cholic Acid Generated by the Rare Thalassomonas sp.</title>
        <authorList>
            <person name="Pheiffer F."/>
            <person name="Schneider Y.K."/>
            <person name="Hansen E.H."/>
            <person name="Andersen J.H."/>
            <person name="Isaksson J."/>
            <person name="Busche T."/>
            <person name="R C."/>
            <person name="Kalinowski J."/>
            <person name="Zyl L.V."/>
            <person name="Trindade M."/>
        </authorList>
    </citation>
    <scope>NUCLEOTIDE SEQUENCE [LARGE SCALE GENOMIC DNA]</scope>
    <source>
        <strain evidence="1 2">A5K-106</strain>
    </source>
</reference>
<dbReference type="EMBL" id="CP059736">
    <property type="protein sequence ID" value="WDE02417.1"/>
    <property type="molecule type" value="Genomic_DNA"/>
</dbReference>
<proteinExistence type="predicted"/>
<reference evidence="1 2" key="1">
    <citation type="journal article" date="2015" name="Genome Announc.">
        <title>Draft Genome Sequences of Marine Isolates of Thalassomonas viridans and Thalassomonas actiniarum.</title>
        <authorList>
            <person name="Olonade I."/>
            <person name="van Zyl L.J."/>
            <person name="Trindade M."/>
        </authorList>
    </citation>
    <scope>NUCLEOTIDE SEQUENCE [LARGE SCALE GENOMIC DNA]</scope>
    <source>
        <strain evidence="1 2">A5K-106</strain>
    </source>
</reference>
<sequence>MQKTQSQWKIADSLFIGCEQQDDRGKPSFIILAGDKAYLQGAQLLQDYPCLTKAETAEITAKIVLFLHRGEHDSVVVDADEFQKSYQSRLLQEQLDETLAPLYRQHPEFDINRVHPPQWQSNRLSFFFVEHNTGLPYYVSYDYPAAGMEQSLFLSGPEHDPGFECRLLASL</sequence>
<evidence type="ECO:0000313" key="1">
    <source>
        <dbReference type="EMBL" id="WDE02417.1"/>
    </source>
</evidence>
<name>A0AAE9YZD6_9GAMM</name>
<accession>A0AAE9YZD6</accession>
<evidence type="ECO:0000313" key="2">
    <source>
        <dbReference type="Proteomes" id="UP000032568"/>
    </source>
</evidence>
<keyword evidence="2" id="KW-1185">Reference proteome</keyword>
<dbReference type="RefSeq" id="WP_044832633.1">
    <property type="nucleotide sequence ID" value="NZ_CP059736.1"/>
</dbReference>